<evidence type="ECO:0000313" key="2">
    <source>
        <dbReference type="EMBL" id="KFC23480.1"/>
    </source>
</evidence>
<dbReference type="Gene3D" id="3.40.50.720">
    <property type="entry name" value="NAD(P)-binding Rossmann-like Domain"/>
    <property type="match status" value="1"/>
</dbReference>
<dbReference type="STRING" id="421072.SAMN04488097_1469"/>
<dbReference type="eggNOG" id="COG1028">
    <property type="taxonomic scope" value="Bacteria"/>
</dbReference>
<proteinExistence type="inferred from homology"/>
<comment type="caution">
    <text evidence="2">The sequence shown here is derived from an EMBL/GenBank/DDBJ whole genome shotgun (WGS) entry which is preliminary data.</text>
</comment>
<sequence length="268" mass="29223">MEINLNKQVAIVTGSSSGIGKGIAISLAKSGAITIINHSSEHSRPEAEETLKTIEENGGEGFIIQCDVSKEDQVQAMFQTTIEKYETVDILVNNAGLQQDASFIDMTLAQWQKVIDVNLTGQFLCSREAIREFLKRGMNDKSKALGKIINISSVHETIPWAGHANYASSKGALRMLMQTLAQEYGKDKIRVNNICPGAIQTPINKPAWDNKESLDALMTLIPYDRIGQPEDIGNLAVFLASDYSDYITGASIYVDGGMTTLESFADNG</sequence>
<reference evidence="2 3" key="1">
    <citation type="submission" date="2014-07" db="EMBL/GenBank/DDBJ databases">
        <title>Epilithonimonas lactis LMG 22401 Genome.</title>
        <authorList>
            <person name="Pipes S.E."/>
            <person name="Stropko S.J."/>
        </authorList>
    </citation>
    <scope>NUCLEOTIDE SEQUENCE [LARGE SCALE GENOMIC DNA]</scope>
    <source>
        <strain evidence="2 3">LMG 24401</strain>
    </source>
</reference>
<dbReference type="Proteomes" id="UP000028623">
    <property type="component" value="Unassembled WGS sequence"/>
</dbReference>
<dbReference type="EMBL" id="JPLY01000001">
    <property type="protein sequence ID" value="KFC23480.1"/>
    <property type="molecule type" value="Genomic_DNA"/>
</dbReference>
<dbReference type="SUPFAM" id="SSF51735">
    <property type="entry name" value="NAD(P)-binding Rossmann-fold domains"/>
    <property type="match status" value="1"/>
</dbReference>
<dbReference type="Pfam" id="PF13561">
    <property type="entry name" value="adh_short_C2"/>
    <property type="match status" value="1"/>
</dbReference>
<dbReference type="NCBIfam" id="NF005559">
    <property type="entry name" value="PRK07231.1"/>
    <property type="match status" value="1"/>
</dbReference>
<accession>A0A085BLY5</accession>
<evidence type="ECO:0000313" key="3">
    <source>
        <dbReference type="Proteomes" id="UP000028623"/>
    </source>
</evidence>
<dbReference type="PANTHER" id="PTHR42760">
    <property type="entry name" value="SHORT-CHAIN DEHYDROGENASES/REDUCTASES FAMILY MEMBER"/>
    <property type="match status" value="1"/>
</dbReference>
<protein>
    <submittedName>
        <fullName evidence="2">Sugar dehydrogenase</fullName>
    </submittedName>
</protein>
<dbReference type="FunFam" id="3.40.50.720:FF:000084">
    <property type="entry name" value="Short-chain dehydrogenase reductase"/>
    <property type="match status" value="1"/>
</dbReference>
<comment type="similarity">
    <text evidence="1">Belongs to the short-chain dehydrogenases/reductases (SDR) family.</text>
</comment>
<evidence type="ECO:0000256" key="1">
    <source>
        <dbReference type="ARBA" id="ARBA00006484"/>
    </source>
</evidence>
<dbReference type="InterPro" id="IPR002347">
    <property type="entry name" value="SDR_fam"/>
</dbReference>
<dbReference type="InterPro" id="IPR020904">
    <property type="entry name" value="Sc_DH/Rdtase_CS"/>
</dbReference>
<dbReference type="InterPro" id="IPR036291">
    <property type="entry name" value="NAD(P)-bd_dom_sf"/>
</dbReference>
<dbReference type="OrthoDB" id="9788235at2"/>
<gene>
    <name evidence="2" type="ORF">IO89_02535</name>
</gene>
<keyword evidence="3" id="KW-1185">Reference proteome</keyword>
<dbReference type="PRINTS" id="PR00080">
    <property type="entry name" value="SDRFAMILY"/>
</dbReference>
<organism evidence="2 3">
    <name type="scientific">Epilithonimonas lactis</name>
    <dbReference type="NCBI Taxonomy" id="421072"/>
    <lineage>
        <taxon>Bacteria</taxon>
        <taxon>Pseudomonadati</taxon>
        <taxon>Bacteroidota</taxon>
        <taxon>Flavobacteriia</taxon>
        <taxon>Flavobacteriales</taxon>
        <taxon>Weeksellaceae</taxon>
        <taxon>Chryseobacterium group</taxon>
        <taxon>Epilithonimonas</taxon>
    </lineage>
</organism>
<dbReference type="PROSITE" id="PS00061">
    <property type="entry name" value="ADH_SHORT"/>
    <property type="match status" value="1"/>
</dbReference>
<dbReference type="PANTHER" id="PTHR42760:SF132">
    <property type="entry name" value="SHORT-CHAIN DEHYDROGENASE_REDUCTASE FAMILY PROTEIN"/>
    <property type="match status" value="1"/>
</dbReference>
<dbReference type="PRINTS" id="PR00081">
    <property type="entry name" value="GDHRDH"/>
</dbReference>
<dbReference type="AlphaFoldDB" id="A0A085BLY5"/>
<dbReference type="RefSeq" id="WP_034973327.1">
    <property type="nucleotide sequence ID" value="NZ_FOFI01000002.1"/>
</dbReference>
<name>A0A085BLY5_9FLAO</name>
<dbReference type="GO" id="GO:0016616">
    <property type="term" value="F:oxidoreductase activity, acting on the CH-OH group of donors, NAD or NADP as acceptor"/>
    <property type="evidence" value="ECO:0007669"/>
    <property type="project" value="TreeGrafter"/>
</dbReference>